<dbReference type="GO" id="GO:0051083">
    <property type="term" value="P:'de novo' cotranslational protein folding"/>
    <property type="evidence" value="ECO:0007669"/>
    <property type="project" value="InterPro"/>
</dbReference>
<evidence type="ECO:0000256" key="4">
    <source>
        <dbReference type="SAM" id="MobiDB-lite"/>
    </source>
</evidence>
<dbReference type="CDD" id="cd06257">
    <property type="entry name" value="DnaJ"/>
    <property type="match status" value="1"/>
</dbReference>
<sequence>MANVEIALPLPVLPEGWAGEKDFKAASPLSQSTDRNIEPVGPHFLAYARRTRHKRTFSEDDRIQAQMNVKKVEEEDPDDVDEPETPLLLQSQAKDWKSQDHYAVLGITRLRYRATEDQIKRAHRKKVLKHHPDKKAAVGGSEDDQFFKCIQKATEVLSDPVKRRQFDSVDENAEVEPPSKKQTQKGNFFKLWSKVFEAEGRFSNNQPVPKLGNDKSSKEDVEHFYNFWYNFDSWRTFEYLDEDVPDDNENRDQKRHVERKNQATRRKKKTEDTARLRHLVDDALALDERIKKFRQAESAQKNKKRFEKEAAEKAAKEEAAKKKEEEAKAAAEKEAADKAAKADNKKTKEAAKNAAKKNKRVVRGAAKDANYFHASGDAPAAQVENALNDVDLVITKIDNEELATLTSKLNNEKDASKIKQIFQDEVQRLVGAGKLSAGETKSLA</sequence>
<dbReference type="OrthoDB" id="1690618at2759"/>
<feature type="region of interest" description="Disordered" evidence="4">
    <location>
        <begin position="317"/>
        <end position="360"/>
    </location>
</feature>
<keyword evidence="3" id="KW-0143">Chaperone</keyword>
<dbReference type="InterPro" id="IPR054076">
    <property type="entry name" value="ZUO1-like_ZHD"/>
</dbReference>
<dbReference type="InterPro" id="IPR032003">
    <property type="entry name" value="RAC_head"/>
</dbReference>
<feature type="domain" description="J" evidence="5">
    <location>
        <begin position="100"/>
        <end position="170"/>
    </location>
</feature>
<dbReference type="Pfam" id="PF26185">
    <property type="entry name" value="Zuotin_N"/>
    <property type="match status" value="1"/>
</dbReference>
<feature type="compositionally biased region" description="Basic and acidic residues" evidence="4">
    <location>
        <begin position="317"/>
        <end position="351"/>
    </location>
</feature>
<dbReference type="InterPro" id="IPR018253">
    <property type="entry name" value="DnaJ_domain_CS"/>
</dbReference>
<dbReference type="InterPro" id="IPR058871">
    <property type="entry name" value="Zuotin_N"/>
</dbReference>
<keyword evidence="2" id="KW-0963">Cytoplasm</keyword>
<dbReference type="EMBL" id="ML977499">
    <property type="protein sequence ID" value="KAF2133170.1"/>
    <property type="molecule type" value="Genomic_DNA"/>
</dbReference>
<evidence type="ECO:0000256" key="1">
    <source>
        <dbReference type="ARBA" id="ARBA00004496"/>
    </source>
</evidence>
<feature type="compositionally biased region" description="Basic residues" evidence="4">
    <location>
        <begin position="253"/>
        <end position="268"/>
    </location>
</feature>
<dbReference type="Pfam" id="PF00226">
    <property type="entry name" value="DnaJ"/>
    <property type="match status" value="1"/>
</dbReference>
<evidence type="ECO:0000256" key="3">
    <source>
        <dbReference type="ARBA" id="ARBA00023186"/>
    </source>
</evidence>
<evidence type="ECO:0000313" key="7">
    <source>
        <dbReference type="Proteomes" id="UP000799771"/>
    </source>
</evidence>
<dbReference type="Gene3D" id="1.10.8.840">
    <property type="entry name" value="Ribosome-associated complex head domain"/>
    <property type="match status" value="1"/>
</dbReference>
<dbReference type="InterPro" id="IPR042569">
    <property type="entry name" value="RAC_head_sf"/>
</dbReference>
<dbReference type="PROSITE" id="PS00636">
    <property type="entry name" value="DNAJ_1"/>
    <property type="match status" value="1"/>
</dbReference>
<dbReference type="GeneID" id="54405904"/>
<dbReference type="SUPFAM" id="SSF46565">
    <property type="entry name" value="Chaperone J-domain"/>
    <property type="match status" value="1"/>
</dbReference>
<reference evidence="6" key="1">
    <citation type="journal article" date="2020" name="Stud. Mycol.">
        <title>101 Dothideomycetes genomes: a test case for predicting lifestyles and emergence of pathogens.</title>
        <authorList>
            <person name="Haridas S."/>
            <person name="Albert R."/>
            <person name="Binder M."/>
            <person name="Bloem J."/>
            <person name="Labutti K."/>
            <person name="Salamov A."/>
            <person name="Andreopoulos B."/>
            <person name="Baker S."/>
            <person name="Barry K."/>
            <person name="Bills G."/>
            <person name="Bluhm B."/>
            <person name="Cannon C."/>
            <person name="Castanera R."/>
            <person name="Culley D."/>
            <person name="Daum C."/>
            <person name="Ezra D."/>
            <person name="Gonzalez J."/>
            <person name="Henrissat B."/>
            <person name="Kuo A."/>
            <person name="Liang C."/>
            <person name="Lipzen A."/>
            <person name="Lutzoni F."/>
            <person name="Magnuson J."/>
            <person name="Mondo S."/>
            <person name="Nolan M."/>
            <person name="Ohm R."/>
            <person name="Pangilinan J."/>
            <person name="Park H.-J."/>
            <person name="Ramirez L."/>
            <person name="Alfaro M."/>
            <person name="Sun H."/>
            <person name="Tritt A."/>
            <person name="Yoshinaga Y."/>
            <person name="Zwiers L.-H."/>
            <person name="Turgeon B."/>
            <person name="Goodwin S."/>
            <person name="Spatafora J."/>
            <person name="Crous P."/>
            <person name="Grigoriev I."/>
        </authorList>
    </citation>
    <scope>NUCLEOTIDE SEQUENCE</scope>
    <source>
        <strain evidence="6">CBS 119687</strain>
    </source>
</reference>
<dbReference type="PRINTS" id="PR00625">
    <property type="entry name" value="JDOMAIN"/>
</dbReference>
<accession>A0A6A6AN08</accession>
<dbReference type="PANTHER" id="PTHR43999">
    <property type="entry name" value="DNAJ HOMOLOG SUBFAMILY C MEMBER 2"/>
    <property type="match status" value="1"/>
</dbReference>
<dbReference type="SMART" id="SM00271">
    <property type="entry name" value="DnaJ"/>
    <property type="match status" value="1"/>
</dbReference>
<dbReference type="GO" id="GO:0030544">
    <property type="term" value="F:Hsp70 protein binding"/>
    <property type="evidence" value="ECO:0007669"/>
    <property type="project" value="InterPro"/>
</dbReference>
<dbReference type="InterPro" id="IPR001623">
    <property type="entry name" value="DnaJ_domain"/>
</dbReference>
<evidence type="ECO:0000313" key="6">
    <source>
        <dbReference type="EMBL" id="KAF2133170.1"/>
    </source>
</evidence>
<dbReference type="GO" id="GO:0043022">
    <property type="term" value="F:ribosome binding"/>
    <property type="evidence" value="ECO:0007669"/>
    <property type="project" value="InterPro"/>
</dbReference>
<feature type="region of interest" description="Disordered" evidence="4">
    <location>
        <begin position="55"/>
        <end position="84"/>
    </location>
</feature>
<dbReference type="CDD" id="cd23953">
    <property type="entry name" value="zuotin_NTD"/>
    <property type="match status" value="1"/>
</dbReference>
<dbReference type="Pfam" id="PF21884">
    <property type="entry name" value="ZUO1-like_ZHD"/>
    <property type="match status" value="1"/>
</dbReference>
<organism evidence="6 7">
    <name type="scientific">Dothidotthia symphoricarpi CBS 119687</name>
    <dbReference type="NCBI Taxonomy" id="1392245"/>
    <lineage>
        <taxon>Eukaryota</taxon>
        <taxon>Fungi</taxon>
        <taxon>Dikarya</taxon>
        <taxon>Ascomycota</taxon>
        <taxon>Pezizomycotina</taxon>
        <taxon>Dothideomycetes</taxon>
        <taxon>Pleosporomycetidae</taxon>
        <taxon>Pleosporales</taxon>
        <taxon>Dothidotthiaceae</taxon>
        <taxon>Dothidotthia</taxon>
    </lineage>
</organism>
<comment type="subcellular location">
    <subcellularLocation>
        <location evidence="1">Cytoplasm</location>
    </subcellularLocation>
</comment>
<dbReference type="Proteomes" id="UP000799771">
    <property type="component" value="Unassembled WGS sequence"/>
</dbReference>
<dbReference type="RefSeq" id="XP_033527557.1">
    <property type="nucleotide sequence ID" value="XM_033665472.1"/>
</dbReference>
<gene>
    <name evidence="6" type="ORF">P153DRAFT_331636</name>
</gene>
<dbReference type="AlphaFoldDB" id="A0A6A6AN08"/>
<dbReference type="GO" id="GO:0005829">
    <property type="term" value="C:cytosol"/>
    <property type="evidence" value="ECO:0007669"/>
    <property type="project" value="TreeGrafter"/>
</dbReference>
<dbReference type="PANTHER" id="PTHR43999:SF1">
    <property type="entry name" value="DNAJ HOMOLOG SUBFAMILY C MEMBER 2"/>
    <property type="match status" value="1"/>
</dbReference>
<evidence type="ECO:0000256" key="2">
    <source>
        <dbReference type="ARBA" id="ARBA00022490"/>
    </source>
</evidence>
<protein>
    <submittedName>
        <fullName evidence="6">Zuotin</fullName>
    </submittedName>
</protein>
<feature type="compositionally biased region" description="Acidic residues" evidence="4">
    <location>
        <begin position="74"/>
        <end position="84"/>
    </location>
</feature>
<name>A0A6A6AN08_9PLEO</name>
<dbReference type="Pfam" id="PF16717">
    <property type="entry name" value="RAC_head"/>
    <property type="match status" value="1"/>
</dbReference>
<dbReference type="InterPro" id="IPR044634">
    <property type="entry name" value="Zuotin/DnaJC2"/>
</dbReference>
<proteinExistence type="predicted"/>
<evidence type="ECO:0000259" key="5">
    <source>
        <dbReference type="PROSITE" id="PS50076"/>
    </source>
</evidence>
<feature type="region of interest" description="Disordered" evidence="4">
    <location>
        <begin position="245"/>
        <end position="272"/>
    </location>
</feature>
<dbReference type="PROSITE" id="PS50076">
    <property type="entry name" value="DNAJ_2"/>
    <property type="match status" value="1"/>
</dbReference>
<dbReference type="GO" id="GO:0006450">
    <property type="term" value="P:regulation of translational fidelity"/>
    <property type="evidence" value="ECO:0007669"/>
    <property type="project" value="InterPro"/>
</dbReference>
<dbReference type="InterPro" id="IPR036869">
    <property type="entry name" value="J_dom_sf"/>
</dbReference>
<keyword evidence="7" id="KW-1185">Reference proteome</keyword>
<dbReference type="Gene3D" id="1.10.287.110">
    <property type="entry name" value="DnaJ domain"/>
    <property type="match status" value="1"/>
</dbReference>